<dbReference type="InterPro" id="IPR030395">
    <property type="entry name" value="GP_PDE_dom"/>
</dbReference>
<dbReference type="RefSeq" id="WP_311951177.1">
    <property type="nucleotide sequence ID" value="NZ_JAVLVU010000001.1"/>
</dbReference>
<protein>
    <submittedName>
        <fullName evidence="3">Glycerophosphoryl diester phosphodiesterase</fullName>
        <ecNumber evidence="3">3.1.4.46</ecNumber>
    </submittedName>
</protein>
<accession>A0ABU3GVN7</accession>
<evidence type="ECO:0000259" key="2">
    <source>
        <dbReference type="PROSITE" id="PS51704"/>
    </source>
</evidence>
<dbReference type="PANTHER" id="PTHR46211:SF14">
    <property type="entry name" value="GLYCEROPHOSPHODIESTER PHOSPHODIESTERASE"/>
    <property type="match status" value="1"/>
</dbReference>
<reference evidence="4" key="1">
    <citation type="submission" date="2023-07" db="EMBL/GenBank/DDBJ databases">
        <title>Functional and genomic diversity of the sorghum phyllosphere microbiome.</title>
        <authorList>
            <person name="Shade A."/>
        </authorList>
    </citation>
    <scope>NUCLEOTIDE SEQUENCE [LARGE SCALE GENOMIC DNA]</scope>
    <source>
        <strain evidence="4">SORGH_AS_0422</strain>
    </source>
</reference>
<feature type="signal peptide" evidence="1">
    <location>
        <begin position="1"/>
        <end position="20"/>
    </location>
</feature>
<evidence type="ECO:0000313" key="3">
    <source>
        <dbReference type="EMBL" id="MDT3403839.1"/>
    </source>
</evidence>
<evidence type="ECO:0000256" key="1">
    <source>
        <dbReference type="SAM" id="SignalP"/>
    </source>
</evidence>
<proteinExistence type="predicted"/>
<evidence type="ECO:0000313" key="4">
    <source>
        <dbReference type="Proteomes" id="UP001258315"/>
    </source>
</evidence>
<feature type="domain" description="GP-PDE" evidence="2">
    <location>
        <begin position="30"/>
        <end position="297"/>
    </location>
</feature>
<keyword evidence="4" id="KW-1185">Reference proteome</keyword>
<feature type="chain" id="PRO_5047101223" evidence="1">
    <location>
        <begin position="21"/>
        <end position="297"/>
    </location>
</feature>
<organism evidence="3 4">
    <name type="scientific">Mucilaginibacter terrae</name>
    <dbReference type="NCBI Taxonomy" id="1955052"/>
    <lineage>
        <taxon>Bacteria</taxon>
        <taxon>Pseudomonadati</taxon>
        <taxon>Bacteroidota</taxon>
        <taxon>Sphingobacteriia</taxon>
        <taxon>Sphingobacteriales</taxon>
        <taxon>Sphingobacteriaceae</taxon>
        <taxon>Mucilaginibacter</taxon>
    </lineage>
</organism>
<dbReference type="EC" id="3.1.4.46" evidence="3"/>
<dbReference type="Gene3D" id="3.20.20.190">
    <property type="entry name" value="Phosphatidylinositol (PI) phosphodiesterase"/>
    <property type="match status" value="1"/>
</dbReference>
<dbReference type="InterPro" id="IPR017946">
    <property type="entry name" value="PLC-like_Pdiesterase_TIM-brl"/>
</dbReference>
<sequence length="297" mass="33506">MKKHLTGIAIISLISLNTFAQKAIPAFPMFDTEAHRGGRGLMPENTIPAVLHAIDLGVTTLEMDTHITADGKVILSHDDAFNPLFTLTPDGKEMSKEEAHQYALLKMNYADIAKFDVGIKPYNKFPGQKKIKVYIPLLEAVIDSVQQYLKAKGKPQVFYNIETKSKPEGDNIYNPEPEQFVKLLMEVIERKKITPYVIIQSFDKRTIQLLNKKYPQVKTSFLVDDKRILDEHLAELGYKPFIYSPAYKMVTPQMVQQCHAKGIKIVPWTVNTADEIASLKAMGVDGIISDYPNLLVK</sequence>
<dbReference type="Proteomes" id="UP001258315">
    <property type="component" value="Unassembled WGS sequence"/>
</dbReference>
<keyword evidence="3" id="KW-0378">Hydrolase</keyword>
<dbReference type="Pfam" id="PF03009">
    <property type="entry name" value="GDPD"/>
    <property type="match status" value="1"/>
</dbReference>
<gene>
    <name evidence="3" type="ORF">QE417_002911</name>
</gene>
<dbReference type="SUPFAM" id="SSF51695">
    <property type="entry name" value="PLC-like phosphodiesterases"/>
    <property type="match status" value="1"/>
</dbReference>
<keyword evidence="1" id="KW-0732">Signal</keyword>
<dbReference type="EMBL" id="JAVLVU010000001">
    <property type="protein sequence ID" value="MDT3403839.1"/>
    <property type="molecule type" value="Genomic_DNA"/>
</dbReference>
<dbReference type="PANTHER" id="PTHR46211">
    <property type="entry name" value="GLYCEROPHOSPHORYL DIESTER PHOSPHODIESTERASE"/>
    <property type="match status" value="1"/>
</dbReference>
<name>A0ABU3GVN7_9SPHI</name>
<comment type="caution">
    <text evidence="3">The sequence shown here is derived from an EMBL/GenBank/DDBJ whole genome shotgun (WGS) entry which is preliminary data.</text>
</comment>
<dbReference type="PROSITE" id="PS51704">
    <property type="entry name" value="GP_PDE"/>
    <property type="match status" value="1"/>
</dbReference>
<dbReference type="GO" id="GO:0008889">
    <property type="term" value="F:glycerophosphodiester phosphodiesterase activity"/>
    <property type="evidence" value="ECO:0007669"/>
    <property type="project" value="UniProtKB-EC"/>
</dbReference>